<dbReference type="GO" id="GO:0005829">
    <property type="term" value="C:cytosol"/>
    <property type="evidence" value="ECO:0007669"/>
    <property type="project" value="TreeGrafter"/>
</dbReference>
<dbReference type="CDD" id="cd02440">
    <property type="entry name" value="AdoMet_MTases"/>
    <property type="match status" value="1"/>
</dbReference>
<dbReference type="AlphaFoldDB" id="A0A172XAK9"/>
<evidence type="ECO:0000256" key="4">
    <source>
        <dbReference type="ARBA" id="ARBA00022679"/>
    </source>
</evidence>
<dbReference type="SUPFAM" id="SSF53335">
    <property type="entry name" value="S-adenosyl-L-methionine-dependent methyltransferases"/>
    <property type="match status" value="1"/>
</dbReference>
<comment type="caution">
    <text evidence="6">Lacks conserved residue(s) required for the propagation of feature annotation.</text>
</comment>
<dbReference type="PIRSF" id="PIRSF003078">
    <property type="entry name" value="GidB"/>
    <property type="match status" value="1"/>
</dbReference>
<name>A0A172XAK9_BORTU</name>
<dbReference type="GO" id="GO:0070043">
    <property type="term" value="F:rRNA (guanine-N7-)-methyltransferase activity"/>
    <property type="evidence" value="ECO:0007669"/>
    <property type="project" value="UniProtKB-UniRule"/>
</dbReference>
<keyword evidence="2 6" id="KW-0698">rRNA processing</keyword>
<evidence type="ECO:0000256" key="3">
    <source>
        <dbReference type="ARBA" id="ARBA00022603"/>
    </source>
</evidence>
<evidence type="ECO:0000256" key="2">
    <source>
        <dbReference type="ARBA" id="ARBA00022552"/>
    </source>
</evidence>
<evidence type="ECO:0000256" key="1">
    <source>
        <dbReference type="ARBA" id="ARBA00022490"/>
    </source>
</evidence>
<gene>
    <name evidence="6" type="primary">rsmG</name>
    <name evidence="8" type="ORF">A7978_00845</name>
</gene>
<dbReference type="InterPro" id="IPR029063">
    <property type="entry name" value="SAM-dependent_MTases_sf"/>
</dbReference>
<keyword evidence="3 6" id="KW-0489">Methyltransferase</keyword>
<dbReference type="Pfam" id="PF02527">
    <property type="entry name" value="GidB"/>
    <property type="match status" value="1"/>
</dbReference>
<dbReference type="SMR" id="A0A172XAK9"/>
<keyword evidence="5 6" id="KW-0949">S-adenosyl-L-methionine</keyword>
<accession>A0A172XAK9</accession>
<evidence type="ECO:0000313" key="9">
    <source>
        <dbReference type="Proteomes" id="UP000264231"/>
    </source>
</evidence>
<sequence>MMNDFELSLKSLGVSFTSKSIDKLRFYIEKVLLFGTRFNLVSNNDRNFDAVLLHVLDSVAGLPIIKDKNPRQVLDVGSGAGFPGIVLALFDNFRKYILLERSNKKATFLRMISLELGLDNIEVLERDVDKEQNKYEFITIRAFRDIREYARILKLILKDGGLIVAYKGKLNKIKFEVSHIESLFNKIEIKSSTMNDGKERNFLLLYK</sequence>
<dbReference type="InterPro" id="IPR003682">
    <property type="entry name" value="rRNA_ssu_MeTfrase_G"/>
</dbReference>
<dbReference type="EMBL" id="CP015629">
    <property type="protein sequence ID" value="ANF33673.1"/>
    <property type="molecule type" value="Genomic_DNA"/>
</dbReference>
<feature type="binding site" evidence="6">
    <location>
        <position position="82"/>
    </location>
    <ligand>
        <name>S-adenosyl-L-methionine</name>
        <dbReference type="ChEBI" id="CHEBI:59789"/>
    </ligand>
</feature>
<dbReference type="EC" id="2.1.1.-" evidence="6"/>
<dbReference type="HAMAP" id="MF_00074">
    <property type="entry name" value="16SrRNA_methyltr_G"/>
    <property type="match status" value="1"/>
</dbReference>
<evidence type="ECO:0000313" key="8">
    <source>
        <dbReference type="EMBL" id="ANF33673.1"/>
    </source>
</evidence>
<organism evidence="8 9">
    <name type="scientific">Borrelia turicatae</name>
    <dbReference type="NCBI Taxonomy" id="142"/>
    <lineage>
        <taxon>Bacteria</taxon>
        <taxon>Pseudomonadati</taxon>
        <taxon>Spirochaetota</taxon>
        <taxon>Spirochaetia</taxon>
        <taxon>Spirochaetales</taxon>
        <taxon>Borreliaceae</taxon>
        <taxon>Borrelia</taxon>
    </lineage>
</organism>
<keyword evidence="4 6" id="KW-0808">Transferase</keyword>
<dbReference type="PANTHER" id="PTHR31760">
    <property type="entry name" value="S-ADENOSYL-L-METHIONINE-DEPENDENT METHYLTRANSFERASES SUPERFAMILY PROTEIN"/>
    <property type="match status" value="1"/>
</dbReference>
<feature type="coiled-coil region" evidence="7">
    <location>
        <begin position="114"/>
        <end position="141"/>
    </location>
</feature>
<proteinExistence type="inferred from homology"/>
<dbReference type="OMA" id="QNKYEFI"/>
<dbReference type="Proteomes" id="UP000264231">
    <property type="component" value="Chromosome"/>
</dbReference>
<dbReference type="Gene3D" id="3.40.50.150">
    <property type="entry name" value="Vaccinia Virus protein VP39"/>
    <property type="match status" value="1"/>
</dbReference>
<comment type="subcellular location">
    <subcellularLocation>
        <location evidence="6">Cytoplasm</location>
    </subcellularLocation>
</comment>
<reference evidence="8 9" key="1">
    <citation type="submission" date="2016-05" db="EMBL/GenBank/DDBJ databases">
        <title>Chromosome and linear plasmid sequence of a 2015 human isolate of tick-borne relapsing fever spirochete, Borrelia turicatae.</title>
        <authorList>
            <person name="Kingry L.C."/>
            <person name="Dhwani B."/>
            <person name="Replogle A."/>
            <person name="Sexton C."/>
            <person name="Rowe L."/>
            <person name="Stermole B.M."/>
            <person name="Christensen A.M."/>
            <person name="Schriefer M.E."/>
        </authorList>
    </citation>
    <scope>NUCLEOTIDE SEQUENCE [LARGE SCALE GENOMIC DNA]</scope>
    <source>
        <strain evidence="8 9">BTE5EL</strain>
    </source>
</reference>
<keyword evidence="1 6" id="KW-0963">Cytoplasm</keyword>
<feature type="binding site" evidence="6">
    <location>
        <begin position="100"/>
        <end position="102"/>
    </location>
    <ligand>
        <name>S-adenosyl-L-methionine</name>
        <dbReference type="ChEBI" id="CHEBI:59789"/>
    </ligand>
</feature>
<dbReference type="PANTHER" id="PTHR31760:SF0">
    <property type="entry name" value="S-ADENOSYL-L-METHIONINE-DEPENDENT METHYLTRANSFERASES SUPERFAMILY PROTEIN"/>
    <property type="match status" value="1"/>
</dbReference>
<feature type="binding site" evidence="6">
    <location>
        <position position="141"/>
    </location>
    <ligand>
        <name>S-adenosyl-L-methionine</name>
        <dbReference type="ChEBI" id="CHEBI:59789"/>
    </ligand>
</feature>
<comment type="function">
    <text evidence="6">Specifically methylates the N7 position of a guanine in 16S rRNA.</text>
</comment>
<evidence type="ECO:0000256" key="5">
    <source>
        <dbReference type="ARBA" id="ARBA00022691"/>
    </source>
</evidence>
<comment type="similarity">
    <text evidence="6">Belongs to the methyltransferase superfamily. RNA methyltransferase RsmG family.</text>
</comment>
<keyword evidence="7" id="KW-0175">Coiled coil</keyword>
<protein>
    <recommendedName>
        <fullName evidence="6">Ribosomal RNA small subunit methyltransferase G</fullName>
        <ecNumber evidence="6">2.1.1.-</ecNumber>
    </recommendedName>
    <alternativeName>
        <fullName evidence="6">16S rRNA 7-methylguanosine methyltransferase</fullName>
        <shortName evidence="6">16S rRNA m7G methyltransferase</shortName>
    </alternativeName>
</protein>
<dbReference type="NCBIfam" id="TIGR00138">
    <property type="entry name" value="rsmG_gidB"/>
    <property type="match status" value="1"/>
</dbReference>
<evidence type="ECO:0000256" key="6">
    <source>
        <dbReference type="HAMAP-Rule" id="MF_00074"/>
    </source>
</evidence>
<feature type="binding site" evidence="6">
    <location>
        <position position="77"/>
    </location>
    <ligand>
        <name>S-adenosyl-L-methionine</name>
        <dbReference type="ChEBI" id="CHEBI:59789"/>
    </ligand>
</feature>
<dbReference type="RefSeq" id="WP_011772133.1">
    <property type="nucleotide sequence ID" value="NZ_CP015629.1"/>
</dbReference>
<evidence type="ECO:0000256" key="7">
    <source>
        <dbReference type="SAM" id="Coils"/>
    </source>
</evidence>